<feature type="transmembrane region" description="Helical" evidence="1">
    <location>
        <begin position="119"/>
        <end position="139"/>
    </location>
</feature>
<keyword evidence="1" id="KW-0472">Membrane</keyword>
<dbReference type="AlphaFoldDB" id="A0A8S9QTG9"/>
<dbReference type="EMBL" id="QGKX02000996">
    <property type="protein sequence ID" value="KAF3557132.1"/>
    <property type="molecule type" value="Genomic_DNA"/>
</dbReference>
<proteinExistence type="predicted"/>
<evidence type="ECO:0000256" key="1">
    <source>
        <dbReference type="SAM" id="Phobius"/>
    </source>
</evidence>
<keyword evidence="1" id="KW-1133">Transmembrane helix</keyword>
<accession>A0A8S9QTG9</accession>
<protein>
    <submittedName>
        <fullName evidence="2">Uncharacterized protein</fullName>
    </submittedName>
</protein>
<keyword evidence="1" id="KW-0812">Transmembrane</keyword>
<reference evidence="2" key="1">
    <citation type="submission" date="2019-12" db="EMBL/GenBank/DDBJ databases">
        <title>Genome sequencing and annotation of Brassica cretica.</title>
        <authorList>
            <person name="Studholme D.J."/>
            <person name="Sarris P."/>
        </authorList>
    </citation>
    <scope>NUCLEOTIDE SEQUENCE</scope>
    <source>
        <strain evidence="2">PFS-109/04</strain>
        <tissue evidence="2">Leaf</tissue>
    </source>
</reference>
<evidence type="ECO:0000313" key="3">
    <source>
        <dbReference type="Proteomes" id="UP000712600"/>
    </source>
</evidence>
<sequence>MGLDYSYSQPSESETFGGYTVDSGYSETEDLIRRDQEEIRNNIAEQVHYPPQPECHVWKWWDVALMEEMRARDRHTLELAEKVDSLTFMGDYVTEQKVARLENIVSKLSNKNSMFTNRLEMVVAVMVLVLVIIGMVVMFK</sequence>
<dbReference type="Proteomes" id="UP000712600">
    <property type="component" value="Unassembled WGS sequence"/>
</dbReference>
<gene>
    <name evidence="2" type="ORF">F2Q69_00016281</name>
</gene>
<name>A0A8S9QTG9_BRACR</name>
<organism evidence="2 3">
    <name type="scientific">Brassica cretica</name>
    <name type="common">Mustard</name>
    <dbReference type="NCBI Taxonomy" id="69181"/>
    <lineage>
        <taxon>Eukaryota</taxon>
        <taxon>Viridiplantae</taxon>
        <taxon>Streptophyta</taxon>
        <taxon>Embryophyta</taxon>
        <taxon>Tracheophyta</taxon>
        <taxon>Spermatophyta</taxon>
        <taxon>Magnoliopsida</taxon>
        <taxon>eudicotyledons</taxon>
        <taxon>Gunneridae</taxon>
        <taxon>Pentapetalae</taxon>
        <taxon>rosids</taxon>
        <taxon>malvids</taxon>
        <taxon>Brassicales</taxon>
        <taxon>Brassicaceae</taxon>
        <taxon>Brassiceae</taxon>
        <taxon>Brassica</taxon>
    </lineage>
</organism>
<comment type="caution">
    <text evidence="2">The sequence shown here is derived from an EMBL/GenBank/DDBJ whole genome shotgun (WGS) entry which is preliminary data.</text>
</comment>
<evidence type="ECO:0000313" key="2">
    <source>
        <dbReference type="EMBL" id="KAF3557132.1"/>
    </source>
</evidence>